<keyword evidence="7 9" id="KW-0496">Mitochondrion</keyword>
<evidence type="ECO:0000256" key="11">
    <source>
        <dbReference type="SAM" id="MobiDB-lite"/>
    </source>
</evidence>
<evidence type="ECO:0000256" key="1">
    <source>
        <dbReference type="ARBA" id="ARBA00004273"/>
    </source>
</evidence>
<evidence type="ECO:0000313" key="13">
    <source>
        <dbReference type="Proteomes" id="UP000799779"/>
    </source>
</evidence>
<evidence type="ECO:0000256" key="6">
    <source>
        <dbReference type="ARBA" id="ARBA00022989"/>
    </source>
</evidence>
<proteinExistence type="inferred from homology"/>
<evidence type="ECO:0000256" key="8">
    <source>
        <dbReference type="ARBA" id="ARBA00023136"/>
    </source>
</evidence>
<evidence type="ECO:0000256" key="7">
    <source>
        <dbReference type="ARBA" id="ARBA00023128"/>
    </source>
</evidence>
<keyword evidence="4" id="KW-0812">Transmembrane</keyword>
<comment type="subcellular location">
    <subcellularLocation>
        <location evidence="1 9">Mitochondrion inner membrane</location>
    </subcellularLocation>
</comment>
<comment type="similarity">
    <text evidence="2 9">Belongs to the COX20 family.</text>
</comment>
<evidence type="ECO:0000256" key="9">
    <source>
        <dbReference type="PIRNR" id="PIRNR007871"/>
    </source>
</evidence>
<dbReference type="OrthoDB" id="14603at2759"/>
<keyword evidence="6" id="KW-1133">Transmembrane helix</keyword>
<organism evidence="12 13">
    <name type="scientific">Amniculicola lignicola CBS 123094</name>
    <dbReference type="NCBI Taxonomy" id="1392246"/>
    <lineage>
        <taxon>Eukaryota</taxon>
        <taxon>Fungi</taxon>
        <taxon>Dikarya</taxon>
        <taxon>Ascomycota</taxon>
        <taxon>Pezizomycotina</taxon>
        <taxon>Dothideomycetes</taxon>
        <taxon>Pleosporomycetidae</taxon>
        <taxon>Pleosporales</taxon>
        <taxon>Amniculicolaceae</taxon>
        <taxon>Amniculicola</taxon>
    </lineage>
</organism>
<gene>
    <name evidence="12" type="ORF">P154DRAFT_200507</name>
</gene>
<evidence type="ECO:0000313" key="12">
    <source>
        <dbReference type="EMBL" id="KAF2000327.1"/>
    </source>
</evidence>
<dbReference type="EMBL" id="ML977589">
    <property type="protein sequence ID" value="KAF2000327.1"/>
    <property type="molecule type" value="Genomic_DNA"/>
</dbReference>
<dbReference type="GO" id="GO:0033617">
    <property type="term" value="P:mitochondrial respiratory chain complex IV assembly"/>
    <property type="evidence" value="ECO:0007669"/>
    <property type="project" value="InterPro"/>
</dbReference>
<dbReference type="PANTHER" id="PTHR31586:SF1">
    <property type="entry name" value="CYTOCHROME C OXIDASE ASSEMBLY PROTEIN COX20, MITOCHONDRIAL"/>
    <property type="match status" value="1"/>
</dbReference>
<dbReference type="PANTHER" id="PTHR31586">
    <property type="entry name" value="CYTOCHROME C OXIDASE PROTEIN 20"/>
    <property type="match status" value="1"/>
</dbReference>
<dbReference type="PIRSF" id="PIRSF007871">
    <property type="entry name" value="Cox20"/>
    <property type="match status" value="1"/>
</dbReference>
<dbReference type="Proteomes" id="UP000799779">
    <property type="component" value="Unassembled WGS sequence"/>
</dbReference>
<feature type="compositionally biased region" description="Low complexity" evidence="11">
    <location>
        <begin position="26"/>
        <end position="37"/>
    </location>
</feature>
<accession>A0A6A5WFZ0</accession>
<feature type="region of interest" description="Disordered" evidence="11">
    <location>
        <begin position="1"/>
        <end position="37"/>
    </location>
</feature>
<reference evidence="12" key="1">
    <citation type="journal article" date="2020" name="Stud. Mycol.">
        <title>101 Dothideomycetes genomes: a test case for predicting lifestyles and emergence of pathogens.</title>
        <authorList>
            <person name="Haridas S."/>
            <person name="Albert R."/>
            <person name="Binder M."/>
            <person name="Bloem J."/>
            <person name="Labutti K."/>
            <person name="Salamov A."/>
            <person name="Andreopoulos B."/>
            <person name="Baker S."/>
            <person name="Barry K."/>
            <person name="Bills G."/>
            <person name="Bluhm B."/>
            <person name="Cannon C."/>
            <person name="Castanera R."/>
            <person name="Culley D."/>
            <person name="Daum C."/>
            <person name="Ezra D."/>
            <person name="Gonzalez J."/>
            <person name="Henrissat B."/>
            <person name="Kuo A."/>
            <person name="Liang C."/>
            <person name="Lipzen A."/>
            <person name="Lutzoni F."/>
            <person name="Magnuson J."/>
            <person name="Mondo S."/>
            <person name="Nolan M."/>
            <person name="Ohm R."/>
            <person name="Pangilinan J."/>
            <person name="Park H.-J."/>
            <person name="Ramirez L."/>
            <person name="Alfaro M."/>
            <person name="Sun H."/>
            <person name="Tritt A."/>
            <person name="Yoshinaga Y."/>
            <person name="Zwiers L.-H."/>
            <person name="Turgeon B."/>
            <person name="Goodwin S."/>
            <person name="Spatafora J."/>
            <person name="Crous P."/>
            <person name="Grigoriev I."/>
        </authorList>
    </citation>
    <scope>NUCLEOTIDE SEQUENCE</scope>
    <source>
        <strain evidence="12">CBS 123094</strain>
    </source>
</reference>
<evidence type="ECO:0000256" key="3">
    <source>
        <dbReference type="ARBA" id="ARBA00017689"/>
    </source>
</evidence>
<keyword evidence="5 9" id="KW-0999">Mitochondrion inner membrane</keyword>
<keyword evidence="13" id="KW-1185">Reference proteome</keyword>
<keyword evidence="8 9" id="KW-0472">Membrane</keyword>
<feature type="coiled-coil region" evidence="10">
    <location>
        <begin position="127"/>
        <end position="169"/>
    </location>
</feature>
<comment type="function">
    <text evidence="9">Involved in the assembly of the cytochrome c oxidase complex.</text>
</comment>
<name>A0A6A5WFZ0_9PLEO</name>
<dbReference type="Pfam" id="PF12597">
    <property type="entry name" value="Cox20"/>
    <property type="match status" value="1"/>
</dbReference>
<dbReference type="InterPro" id="IPR022533">
    <property type="entry name" value="Cox20"/>
</dbReference>
<evidence type="ECO:0000256" key="5">
    <source>
        <dbReference type="ARBA" id="ARBA00022792"/>
    </source>
</evidence>
<evidence type="ECO:0000256" key="2">
    <source>
        <dbReference type="ARBA" id="ARBA00009575"/>
    </source>
</evidence>
<sequence length="174" mass="19632">MADDTRETSSHPTPPPLPRGPANVMPGGTAHTAGGTPAEAEVPTYLDAVRSLGKDYYLGYYKRPCVRDGQLAGIGAGFVMAGVGAIVRQPVRMCCNLAFWSWITVSCASYQYCQTVRRKEKDGMRQARELMEKKRATIAARNEARRKQREEYEKQLEAQRLEEEKARKSSWKFW</sequence>
<evidence type="ECO:0000256" key="4">
    <source>
        <dbReference type="ARBA" id="ARBA00022692"/>
    </source>
</evidence>
<dbReference type="AlphaFoldDB" id="A0A6A5WFZ0"/>
<keyword evidence="10" id="KW-0175">Coiled coil</keyword>
<dbReference type="GO" id="GO:0005743">
    <property type="term" value="C:mitochondrial inner membrane"/>
    <property type="evidence" value="ECO:0007669"/>
    <property type="project" value="UniProtKB-SubCell"/>
</dbReference>
<protein>
    <recommendedName>
        <fullName evidence="3 9">Cytochrome c oxidase assembly protein COX20, mitochondrial</fullName>
    </recommendedName>
</protein>
<evidence type="ECO:0000256" key="10">
    <source>
        <dbReference type="SAM" id="Coils"/>
    </source>
</evidence>